<proteinExistence type="predicted"/>
<dbReference type="AlphaFoldDB" id="E2A0G7"/>
<reference evidence="4 5" key="1">
    <citation type="journal article" date="2010" name="Science">
        <title>Genomic comparison of the ants Camponotus floridanus and Harpegnathos saltator.</title>
        <authorList>
            <person name="Bonasio R."/>
            <person name="Zhang G."/>
            <person name="Ye C."/>
            <person name="Mutti N.S."/>
            <person name="Fang X."/>
            <person name="Qin N."/>
            <person name="Donahue G."/>
            <person name="Yang P."/>
            <person name="Li Q."/>
            <person name="Li C."/>
            <person name="Zhang P."/>
            <person name="Huang Z."/>
            <person name="Berger S.L."/>
            <person name="Reinberg D."/>
            <person name="Wang J."/>
            <person name="Liebig J."/>
        </authorList>
    </citation>
    <scope>NUCLEOTIDE SEQUENCE [LARGE SCALE GENOMIC DNA]</scope>
    <source>
        <strain evidence="5">C129</strain>
    </source>
</reference>
<gene>
    <name evidence="4" type="ORF">EAG_04408</name>
</gene>
<feature type="region of interest" description="Disordered" evidence="1">
    <location>
        <begin position="137"/>
        <end position="156"/>
    </location>
</feature>
<accession>E2A0G7</accession>
<dbReference type="InParanoid" id="E2A0G7"/>
<dbReference type="GO" id="GO:0005634">
    <property type="term" value="C:nucleus"/>
    <property type="evidence" value="ECO:0007669"/>
    <property type="project" value="TreeGrafter"/>
</dbReference>
<dbReference type="GO" id="GO:0045747">
    <property type="term" value="P:positive regulation of Notch signaling pathway"/>
    <property type="evidence" value="ECO:0007669"/>
    <property type="project" value="TreeGrafter"/>
</dbReference>
<feature type="domain" description="Nucleolus and neural progenitor protein-like N-terminal" evidence="3">
    <location>
        <begin position="1"/>
        <end position="57"/>
    </location>
</feature>
<dbReference type="InterPro" id="IPR027951">
    <property type="entry name" value="Nepro_N"/>
</dbReference>
<evidence type="ECO:0000256" key="1">
    <source>
        <dbReference type="SAM" id="MobiDB-lite"/>
    </source>
</evidence>
<evidence type="ECO:0000313" key="5">
    <source>
        <dbReference type="Proteomes" id="UP000000311"/>
    </source>
</evidence>
<dbReference type="Proteomes" id="UP000000311">
    <property type="component" value="Unassembled WGS sequence"/>
</dbReference>
<dbReference type="EMBL" id="GL435586">
    <property type="protein sequence ID" value="EFN73104.1"/>
    <property type="molecule type" value="Genomic_DNA"/>
</dbReference>
<sequence>MTQIGNTARYAAHFLKARISLGHAWSIALLAYANVSRIWFCSRHILRRSCSWYDELYSCSKNFEYVGTHWIPRNQSLPCDLRAWLSSESQMNMSDTTEEKIFEKSFVEEAFDTNEISFDTSNEITIDFPKLSQENASTDNILSDDSSSDNDDIDDIGGRVQVNRVSSWSHPKFQTEEIRMSLPHVVEATGAKLSSAANIGAFSPTLIA</sequence>
<organism evidence="5">
    <name type="scientific">Camponotus floridanus</name>
    <name type="common">Florida carpenter ant</name>
    <dbReference type="NCBI Taxonomy" id="104421"/>
    <lineage>
        <taxon>Eukaryota</taxon>
        <taxon>Metazoa</taxon>
        <taxon>Ecdysozoa</taxon>
        <taxon>Arthropoda</taxon>
        <taxon>Hexapoda</taxon>
        <taxon>Insecta</taxon>
        <taxon>Pterygota</taxon>
        <taxon>Neoptera</taxon>
        <taxon>Endopterygota</taxon>
        <taxon>Hymenoptera</taxon>
        <taxon>Apocrita</taxon>
        <taxon>Aculeata</taxon>
        <taxon>Formicoidea</taxon>
        <taxon>Formicidae</taxon>
        <taxon>Formicinae</taxon>
        <taxon>Camponotus</taxon>
    </lineage>
</organism>
<feature type="compositionally biased region" description="Acidic residues" evidence="1">
    <location>
        <begin position="146"/>
        <end position="155"/>
    </location>
</feature>
<evidence type="ECO:0000259" key="3">
    <source>
        <dbReference type="Pfam" id="PF14780"/>
    </source>
</evidence>
<name>E2A0G7_CAMFO</name>
<keyword evidence="2" id="KW-1133">Transmembrane helix</keyword>
<evidence type="ECO:0000256" key="2">
    <source>
        <dbReference type="SAM" id="Phobius"/>
    </source>
</evidence>
<keyword evidence="2" id="KW-0472">Membrane</keyword>
<keyword evidence="2" id="KW-0812">Transmembrane</keyword>
<dbReference type="PANTHER" id="PTHR34761">
    <property type="entry name" value="NUCLEOLUS AND NEURAL PROGENITOR PROTEIN"/>
    <property type="match status" value="1"/>
</dbReference>
<evidence type="ECO:0000313" key="4">
    <source>
        <dbReference type="EMBL" id="EFN73104.1"/>
    </source>
</evidence>
<dbReference type="STRING" id="104421.E2A0G7"/>
<feature type="transmembrane region" description="Helical" evidence="2">
    <location>
        <begin position="21"/>
        <end position="40"/>
    </location>
</feature>
<dbReference type="Pfam" id="PF14780">
    <property type="entry name" value="NEPRO_N"/>
    <property type="match status" value="1"/>
</dbReference>
<dbReference type="PANTHER" id="PTHR34761:SF1">
    <property type="entry name" value="NUCLEOLUS AND NEURAL PROGENITOR PROTEIN"/>
    <property type="match status" value="1"/>
</dbReference>
<protein>
    <recommendedName>
        <fullName evidence="3">Nucleolus and neural progenitor protein-like N-terminal domain-containing protein</fullName>
    </recommendedName>
</protein>
<dbReference type="InterPro" id="IPR052835">
    <property type="entry name" value="Nepro"/>
</dbReference>
<keyword evidence="5" id="KW-1185">Reference proteome</keyword>
<dbReference type="OrthoDB" id="9899341at2759"/>